<comment type="caution">
    <text evidence="3">The sequence shown here is derived from an EMBL/GenBank/DDBJ whole genome shotgun (WGS) entry which is preliminary data.</text>
</comment>
<dbReference type="InterPro" id="IPR051463">
    <property type="entry name" value="Peptidase_U62_metallo"/>
</dbReference>
<dbReference type="InterPro" id="IPR036059">
    <property type="entry name" value="TldD/PmbA_sf"/>
</dbReference>
<reference evidence="3 4" key="1">
    <citation type="submission" date="2023-05" db="EMBL/GenBank/DDBJ databases">
        <title>A new hyperthermophilic archaea 'Ignisphaera cupida' sp. nov. and description of the family 'Ignisphaeraceae' fam. nov.</title>
        <authorList>
            <person name="Podosokorskaya O.A."/>
            <person name="Elcheninov A.G."/>
            <person name="Klukina A."/>
            <person name="Merkel A.Y."/>
        </authorList>
    </citation>
    <scope>NUCLEOTIDE SEQUENCE [LARGE SCALE GENOMIC DNA]</scope>
    <source>
        <strain evidence="3 4">4213-co</strain>
    </source>
</reference>
<comment type="similarity">
    <text evidence="1">Belongs to the peptidase U62 family.</text>
</comment>
<name>A0ABD4Z4A2_9CREN</name>
<dbReference type="EMBL" id="JASNVW010000001">
    <property type="protein sequence ID" value="MDK6028151.1"/>
    <property type="molecule type" value="Genomic_DNA"/>
</dbReference>
<evidence type="ECO:0000256" key="1">
    <source>
        <dbReference type="ARBA" id="ARBA00005836"/>
    </source>
</evidence>
<evidence type="ECO:0000313" key="3">
    <source>
        <dbReference type="EMBL" id="MDK6028151.1"/>
    </source>
</evidence>
<dbReference type="InterPro" id="IPR045569">
    <property type="entry name" value="Metalloprtase-TldD/E_C"/>
</dbReference>
<gene>
    <name evidence="3" type="ORF">QPL79_02070</name>
</gene>
<dbReference type="SUPFAM" id="SSF111283">
    <property type="entry name" value="Putative modulator of DNA gyrase, PmbA/TldD"/>
    <property type="match status" value="1"/>
</dbReference>
<accession>A0ABD4Z4A2</accession>
<dbReference type="PANTHER" id="PTHR30624:SF0">
    <property type="entry name" value="METALLOPROTEASE SLR0863"/>
    <property type="match status" value="1"/>
</dbReference>
<organism evidence="3 4">
    <name type="scientific">Ignisphaera cupida</name>
    <dbReference type="NCBI Taxonomy" id="3050454"/>
    <lineage>
        <taxon>Archaea</taxon>
        <taxon>Thermoproteota</taxon>
        <taxon>Thermoprotei</taxon>
        <taxon>Desulfurococcales</taxon>
        <taxon>Desulfurococcaceae</taxon>
        <taxon>Ignisphaera</taxon>
    </lineage>
</organism>
<evidence type="ECO:0000313" key="4">
    <source>
        <dbReference type="Proteomes" id="UP001529235"/>
    </source>
</evidence>
<dbReference type="Pfam" id="PF19289">
    <property type="entry name" value="PmbA_TldD_3rd"/>
    <property type="match status" value="1"/>
</dbReference>
<protein>
    <submittedName>
        <fullName evidence="3">Metallopeptidase TldD-related protein</fullName>
    </submittedName>
</protein>
<dbReference type="RefSeq" id="WP_285273124.1">
    <property type="nucleotide sequence ID" value="NZ_JASNVW010000001.1"/>
</dbReference>
<dbReference type="AlphaFoldDB" id="A0ABD4Z4A2"/>
<proteinExistence type="inferred from homology"/>
<feature type="domain" description="Metalloprotease TldD/E C-terminal" evidence="2">
    <location>
        <begin position="236"/>
        <end position="415"/>
    </location>
</feature>
<sequence length="419" mass="46548">MTIYKDRVEYFENVKQIAYRDGSIEINTLTAYVSGVRVNKNGCWYIVSTQGGEVASDVLERKVLSLVKDNICGDFADAELFNGSVEVGKEFPSEDDLINLVTDLCQEVKASYSVKCEVLVGLHNTQRTIFRNGEEGAKEVKKYVDIEIGLVGSTTYGQNIFAALRNMLIAWSASSIVKSIDAMFRDAISRIGKVVKVKSLKPYEVGKSQIILGSETTAALIHEISHLLNPLYPQSAKLLGAKLFPDGFNLYDEPNTHETPSIRFFDDEGVATRRRVLVEDGIVRDLHHTRATAKAFSSEPGSAHGLFTSPTPFHTVLVLGSGDWSDKEMVEETKKGFFIDGVTIATLEEGYIRIVPQISFAIVNGELSESIRIREVKIPLQALKRISAIAKNQKMRVSEEKNWIVTEIAPQITLEGFVY</sequence>
<dbReference type="PANTHER" id="PTHR30624">
    <property type="entry name" value="UNCHARACTERIZED PROTEIN TLDD AND PMBA"/>
    <property type="match status" value="1"/>
</dbReference>
<keyword evidence="4" id="KW-1185">Reference proteome</keyword>
<evidence type="ECO:0000259" key="2">
    <source>
        <dbReference type="Pfam" id="PF19289"/>
    </source>
</evidence>
<dbReference type="Proteomes" id="UP001529235">
    <property type="component" value="Unassembled WGS sequence"/>
</dbReference>